<dbReference type="PANTHER" id="PTHR43498">
    <property type="entry name" value="FERREDOXIN:COB-COM HETERODISULFIDE REDUCTASE SUBUNIT A"/>
    <property type="match status" value="1"/>
</dbReference>
<dbReference type="Gene3D" id="2.60.120.260">
    <property type="entry name" value="Galactose-binding domain-like"/>
    <property type="match status" value="1"/>
</dbReference>
<keyword evidence="5" id="KW-0411">Iron-sulfur</keyword>
<evidence type="ECO:0000313" key="7">
    <source>
        <dbReference type="Proteomes" id="UP001464923"/>
    </source>
</evidence>
<evidence type="ECO:0000256" key="5">
    <source>
        <dbReference type="ARBA" id="ARBA00023014"/>
    </source>
</evidence>
<dbReference type="Gene3D" id="3.50.50.60">
    <property type="entry name" value="FAD/NAD(P)-binding domain"/>
    <property type="match status" value="1"/>
</dbReference>
<evidence type="ECO:0000256" key="2">
    <source>
        <dbReference type="ARBA" id="ARBA00022723"/>
    </source>
</evidence>
<protein>
    <submittedName>
        <fullName evidence="6">FAD-dependent oxidoreductase</fullName>
    </submittedName>
</protein>
<accession>A0ABV1JXR6</accession>
<dbReference type="SUPFAM" id="SSF49785">
    <property type="entry name" value="Galactose-binding domain-like"/>
    <property type="match status" value="1"/>
</dbReference>
<sequence length="789" mass="85512">MRKEQQSYDVVVCGGGLAGFSAAVASARHGARTCLVQNRPVLGGNSSSEIRVTPHGAAAFHGYARETGIIGEALCEERARNHEPITENGWTNSVWDLVLYDIAVRTPNLTLHLNSSVHGVDMAAPDRIGGVRVRVENAEVDIQVTGRTFIDCTGDGTVAALAGSDWRTGTEARSEFDEPHAPATASAGVMGSSLHFKTVDVGHPVPFAAPDWAVRYDDPSFFHRGGRVPKTLRSGYWWIEIGPPWDTLHDNEAIRHELTRHVLGIWDYIKNRDPQLSSQAANLALDWVGQVPGKRESRRIVGQHLLTENDLIDRTVFDDEVAFGGWYVDLHTLGGLLADTSEPLNAQELDPTSDYGAKTNVGPFGIPLRIMLDGTVQNLLLAGRNVSATHAGMGSIRVMSTCAVMGQAAGTAAALAVAEDAPAADIPITLVGDVQQALLRDGCFLPNVANDDPLDLARRATISASSSDTLHAAAPGDPDGLGGLGHWTDHPVFPVAGRLERRCAQWIALGAEPRLDSVALYLSNDSDDPQTVELELHAVDDIWDYRVHPGTPLAKTSIEVPPGVAGGWVVWDLRLGGDELEPRSYVRVTAAPNPHVEWHPAGSVQPGHIATYEAAPGLYRRFGGGTTLSFRVEPPQQVYGPENLVTGVTRPHRHTNLWRSAPGREMPQSLELRWDRPQEIRQVQLTFAGHLLREYHAQPPFFRDPQCVRDYTIEARTNGAWRPLVEVTDNLTTRVVHDLDEAVVTDRLRLVVRATNGDPAAGVYEIRCYSAAPCTPVSFPPAATPGGAS</sequence>
<dbReference type="Proteomes" id="UP001464923">
    <property type="component" value="Unassembled WGS sequence"/>
</dbReference>
<name>A0ABV1JXR6_9PSEU</name>
<keyword evidence="1" id="KW-0004">4Fe-4S</keyword>
<organism evidence="6 7">
    <name type="scientific">Pseudonocardia tropica</name>
    <dbReference type="NCBI Taxonomy" id="681289"/>
    <lineage>
        <taxon>Bacteria</taxon>
        <taxon>Bacillati</taxon>
        <taxon>Actinomycetota</taxon>
        <taxon>Actinomycetes</taxon>
        <taxon>Pseudonocardiales</taxon>
        <taxon>Pseudonocardiaceae</taxon>
        <taxon>Pseudonocardia</taxon>
    </lineage>
</organism>
<dbReference type="SUPFAM" id="SSF51905">
    <property type="entry name" value="FAD/NAD(P)-binding domain"/>
    <property type="match status" value="1"/>
</dbReference>
<evidence type="ECO:0000256" key="1">
    <source>
        <dbReference type="ARBA" id="ARBA00022485"/>
    </source>
</evidence>
<gene>
    <name evidence="6" type="ORF">WHI96_18245</name>
</gene>
<comment type="caution">
    <text evidence="6">The sequence shown here is derived from an EMBL/GenBank/DDBJ whole genome shotgun (WGS) entry which is preliminary data.</text>
</comment>
<keyword evidence="7" id="KW-1185">Reference proteome</keyword>
<dbReference type="PANTHER" id="PTHR43498:SF1">
    <property type="entry name" value="COB--COM HETERODISULFIDE REDUCTASE IRON-SULFUR SUBUNIT A"/>
    <property type="match status" value="1"/>
</dbReference>
<evidence type="ECO:0000256" key="4">
    <source>
        <dbReference type="ARBA" id="ARBA00023004"/>
    </source>
</evidence>
<reference evidence="6 7" key="1">
    <citation type="submission" date="2024-03" db="EMBL/GenBank/DDBJ databases">
        <title>Draft genome sequence of Pseudonocardia tropica JCM 19149.</title>
        <authorList>
            <person name="Butdee W."/>
            <person name="Duangmal K."/>
        </authorList>
    </citation>
    <scope>NUCLEOTIDE SEQUENCE [LARGE SCALE GENOMIC DNA]</scope>
    <source>
        <strain evidence="6 7">JCM 19149</strain>
    </source>
</reference>
<dbReference type="InterPro" id="IPR036188">
    <property type="entry name" value="FAD/NAD-bd_sf"/>
</dbReference>
<proteinExistence type="predicted"/>
<keyword evidence="3" id="KW-0560">Oxidoreductase</keyword>
<dbReference type="RefSeq" id="WP_345644079.1">
    <property type="nucleotide sequence ID" value="NZ_BAABLY010000025.1"/>
</dbReference>
<dbReference type="Pfam" id="PF12831">
    <property type="entry name" value="FAD_oxidored"/>
    <property type="match status" value="1"/>
</dbReference>
<keyword evidence="2" id="KW-0479">Metal-binding</keyword>
<dbReference type="InterPro" id="IPR039650">
    <property type="entry name" value="HdrA-like"/>
</dbReference>
<dbReference type="InterPro" id="IPR008979">
    <property type="entry name" value="Galactose-bd-like_sf"/>
</dbReference>
<evidence type="ECO:0000313" key="6">
    <source>
        <dbReference type="EMBL" id="MEQ3540754.1"/>
    </source>
</evidence>
<dbReference type="EMBL" id="JBEDNP010000010">
    <property type="protein sequence ID" value="MEQ3540754.1"/>
    <property type="molecule type" value="Genomic_DNA"/>
</dbReference>
<evidence type="ECO:0000256" key="3">
    <source>
        <dbReference type="ARBA" id="ARBA00023002"/>
    </source>
</evidence>
<keyword evidence="4" id="KW-0408">Iron</keyword>